<evidence type="ECO:0000256" key="2">
    <source>
        <dbReference type="ARBA" id="ARBA00022448"/>
    </source>
</evidence>
<dbReference type="InterPro" id="IPR004752">
    <property type="entry name" value="AmpG_permease/AT-1"/>
</dbReference>
<feature type="transmembrane region" description="Helical" evidence="6">
    <location>
        <begin position="91"/>
        <end position="110"/>
    </location>
</feature>
<dbReference type="InterPro" id="IPR036259">
    <property type="entry name" value="MFS_trans_sf"/>
</dbReference>
<keyword evidence="3 6" id="KW-0812">Transmembrane</keyword>
<keyword evidence="5 6" id="KW-0472">Membrane</keyword>
<feature type="transmembrane region" description="Helical" evidence="6">
    <location>
        <begin position="237"/>
        <end position="257"/>
    </location>
</feature>
<proteinExistence type="predicted"/>
<dbReference type="EMBL" id="JACHHU010000009">
    <property type="protein sequence ID" value="MBB6542986.1"/>
    <property type="molecule type" value="Genomic_DNA"/>
</dbReference>
<dbReference type="PANTHER" id="PTHR12778:SF10">
    <property type="entry name" value="MAJOR FACILITATOR SUPERFAMILY DOMAIN-CONTAINING PROTEIN 3"/>
    <property type="match status" value="1"/>
</dbReference>
<comment type="subcellular location">
    <subcellularLocation>
        <location evidence="1">Membrane</location>
        <topology evidence="1">Multi-pass membrane protein</topology>
    </subcellularLocation>
</comment>
<feature type="transmembrane region" description="Helical" evidence="6">
    <location>
        <begin position="405"/>
        <end position="426"/>
    </location>
</feature>
<dbReference type="PANTHER" id="PTHR12778">
    <property type="entry name" value="SOLUTE CARRIER FAMILY 33 ACETYL-COA TRANSPORTER -RELATED"/>
    <property type="match status" value="1"/>
</dbReference>
<protein>
    <submittedName>
        <fullName evidence="7">PAT family beta-lactamase induction signal transducer AmpG</fullName>
    </submittedName>
</protein>
<keyword evidence="4 6" id="KW-1133">Transmembrane helix</keyword>
<organism evidence="7 8">
    <name type="scientific">Thalassotalea piscium</name>
    <dbReference type="NCBI Taxonomy" id="1230533"/>
    <lineage>
        <taxon>Bacteria</taxon>
        <taxon>Pseudomonadati</taxon>
        <taxon>Pseudomonadota</taxon>
        <taxon>Gammaproteobacteria</taxon>
        <taxon>Alteromonadales</taxon>
        <taxon>Colwelliaceae</taxon>
        <taxon>Thalassotalea</taxon>
    </lineage>
</organism>
<comment type="caution">
    <text evidence="7">The sequence shown here is derived from an EMBL/GenBank/DDBJ whole genome shotgun (WGS) entry which is preliminary data.</text>
</comment>
<feature type="transmembrane region" description="Helical" evidence="6">
    <location>
        <begin position="52"/>
        <end position="70"/>
    </location>
</feature>
<reference evidence="7 8" key="1">
    <citation type="submission" date="2020-08" db="EMBL/GenBank/DDBJ databases">
        <title>Genomic Encyclopedia of Type Strains, Phase IV (KMG-IV): sequencing the most valuable type-strain genomes for metagenomic binning, comparative biology and taxonomic classification.</title>
        <authorList>
            <person name="Goeker M."/>
        </authorList>
    </citation>
    <scope>NUCLEOTIDE SEQUENCE [LARGE SCALE GENOMIC DNA]</scope>
    <source>
        <strain evidence="7 8">DSM 26287</strain>
    </source>
</reference>
<feature type="transmembrane region" description="Helical" evidence="6">
    <location>
        <begin position="432"/>
        <end position="456"/>
    </location>
</feature>
<dbReference type="AlphaFoldDB" id="A0A7X0TT95"/>
<dbReference type="GO" id="GO:0035348">
    <property type="term" value="P:acetyl-CoA transmembrane transport"/>
    <property type="evidence" value="ECO:0007669"/>
    <property type="project" value="InterPro"/>
</dbReference>
<feature type="transmembrane region" description="Helical" evidence="6">
    <location>
        <begin position="338"/>
        <end position="356"/>
    </location>
</feature>
<feature type="transmembrane region" description="Helical" evidence="6">
    <location>
        <begin position="20"/>
        <end position="40"/>
    </location>
</feature>
<feature type="transmembrane region" description="Helical" evidence="6">
    <location>
        <begin position="116"/>
        <end position="140"/>
    </location>
</feature>
<gene>
    <name evidence="7" type="ORF">HNQ55_001490</name>
</gene>
<sequence length="538" mass="59451">MSSTQTIKQTLSYFKDRKLLTIFFFGIASGFPWVMIGSAMSGWLKDEGLSRSSIGLFGLIFVAYSINFLWSPLADRIKLPWLTNAVGQRRSWILATQACLVLATLKMSQLDAITELSLLAFFGLIIAISGATQDIAVDAYRIDSLSKQNSNFMAAGSAMATAGWWTGYAGLGSIPFILVSKPNWEWPEVYLVLAGIMALLMLTAIVIKEPQSDRDVAQGIIEAKYLSALPQYGARSLGILLILPLIIISIIYANIGYPYWPDQFISKNYRFTAITLIVATLLIVFVQQLTRLNKSIATNSAITNAINRTTNLHKLTAWLLTTLVAPIQEFFDRNGTRLAISILLFIFLFKLGEAYLGRMSIVFYREVGFSNEDIAYYSKLINWATTIVFSLIGSVFTIRYGILKGLFIGGIAMSASNLLFSVMALVGPNHLLFALTVFVDGFTSAWGSVAFVALLSVLCNKSFTASQYALMASLGTFGRVMLGSYSGIIVDWLDGNWALFFVLTSLMVIPSLLFLYSIRHPLTRLINEQNALNEQSNT</sequence>
<dbReference type="RefSeq" id="WP_184423791.1">
    <property type="nucleotide sequence ID" value="NZ_AP027362.1"/>
</dbReference>
<evidence type="ECO:0000256" key="3">
    <source>
        <dbReference type="ARBA" id="ARBA00022692"/>
    </source>
</evidence>
<evidence type="ECO:0000256" key="4">
    <source>
        <dbReference type="ARBA" id="ARBA00022989"/>
    </source>
</evidence>
<dbReference type="Gene3D" id="1.20.1250.20">
    <property type="entry name" value="MFS general substrate transporter like domains"/>
    <property type="match status" value="2"/>
</dbReference>
<feature type="transmembrane region" description="Helical" evidence="6">
    <location>
        <begin position="152"/>
        <end position="177"/>
    </location>
</feature>
<dbReference type="InterPro" id="IPR024371">
    <property type="entry name" value="AcetylCoA_trans_1-like"/>
</dbReference>
<name>A0A7X0TT95_9GAMM</name>
<accession>A0A7X0TT95</accession>
<feature type="transmembrane region" description="Helical" evidence="6">
    <location>
        <begin position="269"/>
        <end position="286"/>
    </location>
</feature>
<dbReference type="SUPFAM" id="SSF103473">
    <property type="entry name" value="MFS general substrate transporter"/>
    <property type="match status" value="1"/>
</dbReference>
<dbReference type="NCBIfam" id="TIGR00901">
    <property type="entry name" value="2A0125"/>
    <property type="match status" value="1"/>
</dbReference>
<dbReference type="GO" id="GO:0016020">
    <property type="term" value="C:membrane"/>
    <property type="evidence" value="ECO:0007669"/>
    <property type="project" value="UniProtKB-SubCell"/>
</dbReference>
<evidence type="ECO:0000256" key="5">
    <source>
        <dbReference type="ARBA" id="ARBA00023136"/>
    </source>
</evidence>
<evidence type="ECO:0000256" key="1">
    <source>
        <dbReference type="ARBA" id="ARBA00004141"/>
    </source>
</evidence>
<dbReference type="GO" id="GO:0008521">
    <property type="term" value="F:acetyl-CoA transmembrane transporter activity"/>
    <property type="evidence" value="ECO:0007669"/>
    <property type="project" value="InterPro"/>
</dbReference>
<evidence type="ECO:0000313" key="8">
    <source>
        <dbReference type="Proteomes" id="UP000537141"/>
    </source>
</evidence>
<feature type="transmembrane region" description="Helical" evidence="6">
    <location>
        <begin position="468"/>
        <end position="490"/>
    </location>
</feature>
<feature type="transmembrane region" description="Helical" evidence="6">
    <location>
        <begin position="189"/>
        <end position="207"/>
    </location>
</feature>
<feature type="transmembrane region" description="Helical" evidence="6">
    <location>
        <begin position="376"/>
        <end position="398"/>
    </location>
</feature>
<dbReference type="Pfam" id="PF13000">
    <property type="entry name" value="Acatn"/>
    <property type="match status" value="1"/>
</dbReference>
<keyword evidence="2" id="KW-0813">Transport</keyword>
<feature type="transmembrane region" description="Helical" evidence="6">
    <location>
        <begin position="496"/>
        <end position="516"/>
    </location>
</feature>
<dbReference type="Proteomes" id="UP000537141">
    <property type="component" value="Unassembled WGS sequence"/>
</dbReference>
<evidence type="ECO:0000256" key="6">
    <source>
        <dbReference type="SAM" id="Phobius"/>
    </source>
</evidence>
<evidence type="ECO:0000313" key="7">
    <source>
        <dbReference type="EMBL" id="MBB6542986.1"/>
    </source>
</evidence>
<keyword evidence="8" id="KW-1185">Reference proteome</keyword>